<dbReference type="Proteomes" id="UP001577381">
    <property type="component" value="Unassembled WGS sequence"/>
</dbReference>
<evidence type="ECO:0000313" key="5">
    <source>
        <dbReference type="Proteomes" id="UP001577381"/>
    </source>
</evidence>
<reference evidence="3 5" key="2">
    <citation type="submission" date="2024-09" db="EMBL/GenBank/DDBJ databases">
        <title>Molecular characterization of Carbapenemase-producing Enterobacter cloacae Complex from Infections in Argentina.</title>
        <authorList>
            <person name="De Mendieta J.M."/>
            <person name="Gomez S."/>
        </authorList>
    </citation>
    <scope>NUCLEOTIDE SEQUENCE [LARGE SCALE GENOMIC DNA]</scope>
    <source>
        <strain evidence="3 5">M23267</strain>
    </source>
</reference>
<organism evidence="4">
    <name type="scientific">Enterobacter chuandaensis</name>
    <dbReference type="NCBI Taxonomy" id="2497875"/>
    <lineage>
        <taxon>Bacteria</taxon>
        <taxon>Pseudomonadati</taxon>
        <taxon>Pseudomonadota</taxon>
        <taxon>Gammaproteobacteria</taxon>
        <taxon>Enterobacterales</taxon>
        <taxon>Enterobacteriaceae</taxon>
        <taxon>Enterobacter</taxon>
        <taxon>Enterobacter cloacae complex</taxon>
    </lineage>
</organism>
<proteinExistence type="predicted"/>
<dbReference type="AlphaFoldDB" id="A0AA96RRC1"/>
<feature type="region of interest" description="Disordered" evidence="1">
    <location>
        <begin position="81"/>
        <end position="106"/>
    </location>
</feature>
<evidence type="ECO:0000313" key="3">
    <source>
        <dbReference type="EMBL" id="MFB4719222.1"/>
    </source>
</evidence>
<dbReference type="RefSeq" id="WP_080329609.1">
    <property type="nucleotide sequence ID" value="NZ_CP135253.1"/>
</dbReference>
<dbReference type="Pfam" id="PF06476">
    <property type="entry name" value="DUF1090"/>
    <property type="match status" value="1"/>
</dbReference>
<dbReference type="EMBL" id="JBHGSI010000002">
    <property type="protein sequence ID" value="MFB4719222.1"/>
    <property type="molecule type" value="Genomic_DNA"/>
</dbReference>
<sequence>MNKQTFLAALVTLSIPFSALAEEALTGCAAKRYNIEQQIRQAETHDNSYRLDGLKKAYAEVVATCTDASLKKEREADILKKQQKVSEREQELQEANASGRTDKIAKKRAKLEEARADLLAAEAELTK</sequence>
<protein>
    <submittedName>
        <fullName evidence="4">DUF1090 domain-containing protein</fullName>
    </submittedName>
</protein>
<evidence type="ECO:0000313" key="4">
    <source>
        <dbReference type="EMBL" id="WNS36443.1"/>
    </source>
</evidence>
<feature type="signal peptide" evidence="2">
    <location>
        <begin position="1"/>
        <end position="21"/>
    </location>
</feature>
<name>A0AA96RRC1_9ENTR</name>
<dbReference type="EMBL" id="CP135253">
    <property type="protein sequence ID" value="WNS36443.1"/>
    <property type="molecule type" value="Genomic_DNA"/>
</dbReference>
<dbReference type="KEGG" id="echu:RQP59_15255"/>
<keyword evidence="2" id="KW-0732">Signal</keyword>
<evidence type="ECO:0000256" key="1">
    <source>
        <dbReference type="SAM" id="MobiDB-lite"/>
    </source>
</evidence>
<feature type="chain" id="PRO_5041704945" evidence="2">
    <location>
        <begin position="22"/>
        <end position="127"/>
    </location>
</feature>
<evidence type="ECO:0000256" key="2">
    <source>
        <dbReference type="SAM" id="SignalP"/>
    </source>
</evidence>
<feature type="compositionally biased region" description="Basic and acidic residues" evidence="1">
    <location>
        <begin position="81"/>
        <end position="91"/>
    </location>
</feature>
<keyword evidence="5" id="KW-1185">Reference proteome</keyword>
<gene>
    <name evidence="3" type="ORF">ACE3KR_10035</name>
    <name evidence="4" type="ORF">RQP59_15255</name>
</gene>
<dbReference type="InterPro" id="IPR009468">
    <property type="entry name" value="DUF1090"/>
</dbReference>
<reference evidence="4" key="1">
    <citation type="submission" date="2023-09" db="EMBL/GenBank/DDBJ databases">
        <title>Coexistence of blaNDM-1 and blaKPC-2 in Enterobacter chuandaensis.</title>
        <authorList>
            <person name="Chen R."/>
        </authorList>
    </citation>
    <scope>NUCLEOTIDE SEQUENCE</scope>
    <source>
        <strain evidence="4">FAHZZU5885</strain>
    </source>
</reference>
<accession>A0AA96RRC1</accession>